<comment type="subcellular location">
    <subcellularLocation>
        <location evidence="1 6">Membrane</location>
        <topology evidence="1 6">Multi-pass membrane protein</topology>
    </subcellularLocation>
</comment>
<dbReference type="GO" id="GO:0032468">
    <property type="term" value="P:Golgi calcium ion homeostasis"/>
    <property type="evidence" value="ECO:0007669"/>
    <property type="project" value="TreeGrafter"/>
</dbReference>
<keyword evidence="3 6" id="KW-0812">Transmembrane</keyword>
<dbReference type="GO" id="GO:0005794">
    <property type="term" value="C:Golgi apparatus"/>
    <property type="evidence" value="ECO:0007669"/>
    <property type="project" value="TreeGrafter"/>
</dbReference>
<protein>
    <recommendedName>
        <fullName evidence="6">GDT1 family protein</fullName>
    </recommendedName>
</protein>
<dbReference type="Pfam" id="PF01169">
    <property type="entry name" value="GDT1"/>
    <property type="match status" value="2"/>
</dbReference>
<evidence type="ECO:0000313" key="8">
    <source>
        <dbReference type="Proteomes" id="UP000759131"/>
    </source>
</evidence>
<feature type="transmembrane region" description="Helical" evidence="6">
    <location>
        <begin position="170"/>
        <end position="192"/>
    </location>
</feature>
<dbReference type="OrthoDB" id="442680at2759"/>
<evidence type="ECO:0000256" key="6">
    <source>
        <dbReference type="RuleBase" id="RU365102"/>
    </source>
</evidence>
<proteinExistence type="inferred from homology"/>
<keyword evidence="5 6" id="KW-0472">Membrane</keyword>
<feature type="transmembrane region" description="Helical" evidence="6">
    <location>
        <begin position="134"/>
        <end position="158"/>
    </location>
</feature>
<feature type="transmembrane region" description="Helical" evidence="6">
    <location>
        <begin position="279"/>
        <end position="297"/>
    </location>
</feature>
<evidence type="ECO:0000313" key="7">
    <source>
        <dbReference type="EMBL" id="CAD7625602.1"/>
    </source>
</evidence>
<dbReference type="PANTHER" id="PTHR12608:SF1">
    <property type="entry name" value="TRANSMEMBRANE PROTEIN 165"/>
    <property type="match status" value="1"/>
</dbReference>
<dbReference type="EMBL" id="CAJPIZ010003180">
    <property type="protein sequence ID" value="CAG2106032.1"/>
    <property type="molecule type" value="Genomic_DNA"/>
</dbReference>
<evidence type="ECO:0000256" key="3">
    <source>
        <dbReference type="ARBA" id="ARBA00022692"/>
    </source>
</evidence>
<dbReference type="GO" id="GO:0016020">
    <property type="term" value="C:membrane"/>
    <property type="evidence" value="ECO:0007669"/>
    <property type="project" value="UniProtKB-SubCell"/>
</dbReference>
<keyword evidence="8" id="KW-1185">Reference proteome</keyword>
<evidence type="ECO:0000256" key="1">
    <source>
        <dbReference type="ARBA" id="ARBA00004141"/>
    </source>
</evidence>
<feature type="transmembrane region" description="Helical" evidence="6">
    <location>
        <begin position="349"/>
        <end position="368"/>
    </location>
</feature>
<dbReference type="PROSITE" id="PS01214">
    <property type="entry name" value="UPF0016"/>
    <property type="match status" value="1"/>
</dbReference>
<dbReference type="InterPro" id="IPR001727">
    <property type="entry name" value="GDT1-like"/>
</dbReference>
<dbReference type="PANTHER" id="PTHR12608">
    <property type="entry name" value="TRANSMEMBRANE PROTEIN HTP-1 RELATED"/>
    <property type="match status" value="1"/>
</dbReference>
<dbReference type="InterPro" id="IPR049555">
    <property type="entry name" value="GDT1-like_CS"/>
</dbReference>
<evidence type="ECO:0000256" key="4">
    <source>
        <dbReference type="ARBA" id="ARBA00022989"/>
    </source>
</evidence>
<dbReference type="EMBL" id="OC857755">
    <property type="protein sequence ID" value="CAD7625602.1"/>
    <property type="molecule type" value="Genomic_DNA"/>
</dbReference>
<evidence type="ECO:0000256" key="5">
    <source>
        <dbReference type="ARBA" id="ARBA00023136"/>
    </source>
</evidence>
<dbReference type="AlphaFoldDB" id="A0A7R9PZ32"/>
<dbReference type="Proteomes" id="UP000759131">
    <property type="component" value="Unassembled WGS sequence"/>
</dbReference>
<evidence type="ECO:0000256" key="2">
    <source>
        <dbReference type="ARBA" id="ARBA00009190"/>
    </source>
</evidence>
<name>A0A7R9PZ32_9ACAR</name>
<keyword evidence="4 6" id="KW-1133">Transmembrane helix</keyword>
<sequence length="370" mass="41066">MNTLSPIESSHRKTGAHTPIDANFQHNYCPLFSDFNDFCFNLFTFKFGSNARPVAKCLSQQLVTNSCVSVIVVLVLLSCVQSINCDHNESHSGNDFFNSDFKSKDVVNYVDNKSTQETVDDDDDLWSRLGRLKFFHAFVASISVIIVSELGDKTFFIAAIMAMRHARSTVFMAAMSAIFVMNTLAVLLGMATTVIPRYFTHYGSIILFALFGLKMLHEAHQMSDDEGKEEYEEVQKSLSKRETVDLEYNMVSTSAEDPETGVIKTISSVSLGTRVRRKLMVYVSLVFIETFTMTFLAEWGDRSQISTIILAAREDVLGVTIGALCGHCICTGIAVLGGRIIAQMISVKTVTLIGGIVFIFFAIFALMMSE</sequence>
<gene>
    <name evidence="7" type="ORF">OSB1V03_LOCUS6035</name>
</gene>
<feature type="transmembrane region" description="Helical" evidence="6">
    <location>
        <begin position="317"/>
        <end position="337"/>
    </location>
</feature>
<feature type="transmembrane region" description="Helical" evidence="6">
    <location>
        <begin position="198"/>
        <end position="216"/>
    </location>
</feature>
<comment type="similarity">
    <text evidence="2 6">Belongs to the GDT1 family.</text>
</comment>
<accession>A0A7R9PZ32</accession>
<reference evidence="7" key="1">
    <citation type="submission" date="2020-11" db="EMBL/GenBank/DDBJ databases">
        <authorList>
            <person name="Tran Van P."/>
        </authorList>
    </citation>
    <scope>NUCLEOTIDE SEQUENCE</scope>
</reference>
<dbReference type="GO" id="GO:0032472">
    <property type="term" value="P:Golgi calcium ion transport"/>
    <property type="evidence" value="ECO:0007669"/>
    <property type="project" value="TreeGrafter"/>
</dbReference>
<organism evidence="7">
    <name type="scientific">Medioppia subpectinata</name>
    <dbReference type="NCBI Taxonomy" id="1979941"/>
    <lineage>
        <taxon>Eukaryota</taxon>
        <taxon>Metazoa</taxon>
        <taxon>Ecdysozoa</taxon>
        <taxon>Arthropoda</taxon>
        <taxon>Chelicerata</taxon>
        <taxon>Arachnida</taxon>
        <taxon>Acari</taxon>
        <taxon>Acariformes</taxon>
        <taxon>Sarcoptiformes</taxon>
        <taxon>Oribatida</taxon>
        <taxon>Brachypylina</taxon>
        <taxon>Oppioidea</taxon>
        <taxon>Oppiidae</taxon>
        <taxon>Medioppia</taxon>
    </lineage>
</organism>
<dbReference type="GO" id="GO:0005384">
    <property type="term" value="F:manganese ion transmembrane transporter activity"/>
    <property type="evidence" value="ECO:0007669"/>
    <property type="project" value="TreeGrafter"/>
</dbReference>
<dbReference type="GO" id="GO:0015085">
    <property type="term" value="F:calcium ion transmembrane transporter activity"/>
    <property type="evidence" value="ECO:0007669"/>
    <property type="project" value="TreeGrafter"/>
</dbReference>